<dbReference type="GO" id="GO:0003676">
    <property type="term" value="F:nucleic acid binding"/>
    <property type="evidence" value="ECO:0007669"/>
    <property type="project" value="InterPro"/>
</dbReference>
<dbReference type="CDD" id="cd02440">
    <property type="entry name" value="AdoMet_MTases"/>
    <property type="match status" value="1"/>
</dbReference>
<dbReference type="FunFam" id="3.40.50.150:FF:000077">
    <property type="entry name" value="HemK methyltransferase family member 2"/>
    <property type="match status" value="1"/>
</dbReference>
<gene>
    <name evidence="7" type="ORF">DB88DRAFT_443220</name>
</gene>
<proteinExistence type="inferred from homology"/>
<dbReference type="Proteomes" id="UP001182556">
    <property type="component" value="Unassembled WGS sequence"/>
</dbReference>
<accession>A0AAD9CY48</accession>
<evidence type="ECO:0008006" key="9">
    <source>
        <dbReference type="Google" id="ProtNLM"/>
    </source>
</evidence>
<dbReference type="GO" id="GO:0035657">
    <property type="term" value="C:eRF1 methyltransferase complex"/>
    <property type="evidence" value="ECO:0007669"/>
    <property type="project" value="TreeGrafter"/>
</dbReference>
<comment type="caution">
    <text evidence="7">The sequence shown here is derived from an EMBL/GenBank/DDBJ whole genome shotgun (WGS) entry which is preliminary data.</text>
</comment>
<protein>
    <recommendedName>
        <fullName evidence="9">Methyltransferase small domain-containing protein</fullName>
    </recommendedName>
</protein>
<dbReference type="GO" id="GO:0008757">
    <property type="term" value="F:S-adenosylmethionine-dependent methyltransferase activity"/>
    <property type="evidence" value="ECO:0007669"/>
    <property type="project" value="TreeGrafter"/>
</dbReference>
<evidence type="ECO:0000256" key="1">
    <source>
        <dbReference type="ARBA" id="ARBA00004123"/>
    </source>
</evidence>
<dbReference type="PANTHER" id="PTHR45875:SF1">
    <property type="entry name" value="METHYLTRANSFERASE N6AMT1"/>
    <property type="match status" value="1"/>
</dbReference>
<dbReference type="InterPro" id="IPR029063">
    <property type="entry name" value="SAM-dependent_MTases_sf"/>
</dbReference>
<dbReference type="PANTHER" id="PTHR45875">
    <property type="entry name" value="METHYLTRANSFERASE N6AMT1"/>
    <property type="match status" value="1"/>
</dbReference>
<dbReference type="GO" id="GO:0005634">
    <property type="term" value="C:nucleus"/>
    <property type="evidence" value="ECO:0007669"/>
    <property type="project" value="UniProtKB-SubCell"/>
</dbReference>
<dbReference type="AlphaFoldDB" id="A0AAD9CY48"/>
<evidence type="ECO:0000313" key="8">
    <source>
        <dbReference type="Proteomes" id="UP001182556"/>
    </source>
</evidence>
<evidence type="ECO:0000313" key="7">
    <source>
        <dbReference type="EMBL" id="KAK1921261.1"/>
    </source>
</evidence>
<dbReference type="InterPro" id="IPR004557">
    <property type="entry name" value="PrmC-related"/>
</dbReference>
<dbReference type="NCBIfam" id="TIGR00537">
    <property type="entry name" value="hemK_rel_arch"/>
    <property type="match status" value="1"/>
</dbReference>
<evidence type="ECO:0000256" key="3">
    <source>
        <dbReference type="ARBA" id="ARBA00022603"/>
    </source>
</evidence>
<evidence type="ECO:0000256" key="4">
    <source>
        <dbReference type="ARBA" id="ARBA00022679"/>
    </source>
</evidence>
<evidence type="ECO:0000256" key="2">
    <source>
        <dbReference type="ARBA" id="ARBA00006149"/>
    </source>
</evidence>
<comment type="subcellular location">
    <subcellularLocation>
        <location evidence="1">Nucleus</location>
    </subcellularLocation>
</comment>
<keyword evidence="8" id="KW-1185">Reference proteome</keyword>
<dbReference type="GO" id="GO:0008276">
    <property type="term" value="F:protein methyltransferase activity"/>
    <property type="evidence" value="ECO:0007669"/>
    <property type="project" value="TreeGrafter"/>
</dbReference>
<dbReference type="EMBL" id="JAODAN010000011">
    <property type="protein sequence ID" value="KAK1921261.1"/>
    <property type="molecule type" value="Genomic_DNA"/>
</dbReference>
<keyword evidence="4" id="KW-0808">Transferase</keyword>
<sequence length="239" mass="26405">MATSIPTPQIAHFTEEDYRDIYEPAEDSFILLDALEKDADLIRLTEPTLSVEIGSGSGIVSAFISHLIRPGCTAHVATDINEKACAATLRTAQANTASLDALRCHLVGPLFDRVQGQIDLLVFNPPYVPTDEDEQRLRYTQEDQGIGGAWAGGHEGMVITERVLDIVPSLLSTRGRFYLVTIEQNNPSAIMQRMESRLDSTVSRSDSYILTKQIVLRRRAGRELLSVICFTLKGTQNLS</sequence>
<dbReference type="InterPro" id="IPR002052">
    <property type="entry name" value="DNA_methylase_N6_adenine_CS"/>
</dbReference>
<dbReference type="SUPFAM" id="SSF53335">
    <property type="entry name" value="S-adenosyl-L-methionine-dependent methyltransferases"/>
    <property type="match status" value="1"/>
</dbReference>
<keyword evidence="5" id="KW-0949">S-adenosyl-L-methionine</keyword>
<dbReference type="GO" id="GO:0032259">
    <property type="term" value="P:methylation"/>
    <property type="evidence" value="ECO:0007669"/>
    <property type="project" value="UniProtKB-KW"/>
</dbReference>
<evidence type="ECO:0000256" key="5">
    <source>
        <dbReference type="ARBA" id="ARBA00022691"/>
    </source>
</evidence>
<dbReference type="InterPro" id="IPR052190">
    <property type="entry name" value="Euk-Arch_PrmC-MTase"/>
</dbReference>
<name>A0AAD9CY48_PAPLA</name>
<dbReference type="PROSITE" id="PS00092">
    <property type="entry name" value="N6_MTASE"/>
    <property type="match status" value="1"/>
</dbReference>
<comment type="similarity">
    <text evidence="2">Belongs to the eukaryotic/archaeal PrmC-related family.</text>
</comment>
<organism evidence="7 8">
    <name type="scientific">Papiliotrema laurentii</name>
    <name type="common">Cryptococcus laurentii</name>
    <dbReference type="NCBI Taxonomy" id="5418"/>
    <lineage>
        <taxon>Eukaryota</taxon>
        <taxon>Fungi</taxon>
        <taxon>Dikarya</taxon>
        <taxon>Basidiomycota</taxon>
        <taxon>Agaricomycotina</taxon>
        <taxon>Tremellomycetes</taxon>
        <taxon>Tremellales</taxon>
        <taxon>Rhynchogastremaceae</taxon>
        <taxon>Papiliotrema</taxon>
    </lineage>
</organism>
<dbReference type="Gene3D" id="3.40.50.150">
    <property type="entry name" value="Vaccinia Virus protein VP39"/>
    <property type="match status" value="1"/>
</dbReference>
<keyword evidence="3" id="KW-0489">Methyltransferase</keyword>
<evidence type="ECO:0000256" key="6">
    <source>
        <dbReference type="ARBA" id="ARBA00023242"/>
    </source>
</evidence>
<keyword evidence="6" id="KW-0539">Nucleus</keyword>
<reference evidence="7" key="1">
    <citation type="submission" date="2023-02" db="EMBL/GenBank/DDBJ databases">
        <title>Identification and recombinant expression of a fungal hydrolase from Papiliotrema laurentii that hydrolyzes apple cutin and clears colloidal polyester polyurethane.</title>
        <authorList>
            <consortium name="DOE Joint Genome Institute"/>
            <person name="Roman V.A."/>
            <person name="Bojanowski C."/>
            <person name="Crable B.R."/>
            <person name="Wagner D.N."/>
            <person name="Hung C.S."/>
            <person name="Nadeau L.J."/>
            <person name="Schratz L."/>
            <person name="Haridas S."/>
            <person name="Pangilinan J."/>
            <person name="Lipzen A."/>
            <person name="Na H."/>
            <person name="Yan M."/>
            <person name="Ng V."/>
            <person name="Grigoriev I.V."/>
            <person name="Spatafora J.W."/>
            <person name="Barlow D."/>
            <person name="Biffinger J."/>
            <person name="Kelley-Loughnane N."/>
            <person name="Varaljay V.A."/>
            <person name="Crookes-Goodson W.J."/>
        </authorList>
    </citation>
    <scope>NUCLEOTIDE SEQUENCE</scope>
    <source>
        <strain evidence="7">5307AH</strain>
    </source>
</reference>